<sequence>MGDFKALSALDSLNKVCMDLHKGKDGASKLWPEVELTISTKLKLDCK</sequence>
<dbReference type="AlphaFoldDB" id="M3HCP1"/>
<evidence type="ECO:0000313" key="1">
    <source>
        <dbReference type="EMBL" id="EMG22054.1"/>
    </source>
</evidence>
<evidence type="ECO:0000313" key="2">
    <source>
        <dbReference type="Proteomes" id="UP000011778"/>
    </source>
</evidence>
<dbReference type="Proteomes" id="UP000011778">
    <property type="component" value="Unassembled WGS sequence"/>
</dbReference>
<dbReference type="EMBL" id="AFMD02000248">
    <property type="protein sequence ID" value="EMG22054.1"/>
    <property type="molecule type" value="Genomic_DNA"/>
</dbReference>
<proteinExistence type="predicted"/>
<name>M3HCP1_LEPIT</name>
<protein>
    <submittedName>
        <fullName evidence="1">Uncharacterized protein</fullName>
    </submittedName>
</protein>
<comment type="caution">
    <text evidence="1">The sequence shown here is derived from an EMBL/GenBank/DDBJ whole genome shotgun (WGS) entry which is preliminary data.</text>
</comment>
<gene>
    <name evidence="1" type="ORF">LEP1GSC150_4051</name>
</gene>
<accession>M3HCP1</accession>
<organism evidence="1 2">
    <name type="scientific">Leptospira interrogans serovar Copenhageni str. LT2050</name>
    <dbReference type="NCBI Taxonomy" id="1001598"/>
    <lineage>
        <taxon>Bacteria</taxon>
        <taxon>Pseudomonadati</taxon>
        <taxon>Spirochaetota</taxon>
        <taxon>Spirochaetia</taxon>
        <taxon>Leptospirales</taxon>
        <taxon>Leptospiraceae</taxon>
        <taxon>Leptospira</taxon>
    </lineage>
</organism>
<reference evidence="1 2" key="1">
    <citation type="submission" date="2013-02" db="EMBL/GenBank/DDBJ databases">
        <authorList>
            <person name="Harkins D.M."/>
            <person name="Durkin A.S."/>
            <person name="Brinkac L.M."/>
            <person name="Haft D.H."/>
            <person name="Selengut J.D."/>
            <person name="Sanka R."/>
            <person name="DePew J."/>
            <person name="Purushe J."/>
            <person name="Tulsiani S.M."/>
            <person name="Graham G.C."/>
            <person name="Burns M.-A."/>
            <person name="Dohnt M.F."/>
            <person name="Smythe L.D."/>
            <person name="McKay D.B."/>
            <person name="Craig S.B."/>
            <person name="Vinetz J.M."/>
            <person name="Sutton G.G."/>
            <person name="Nierman W.C."/>
            <person name="Fouts D.E."/>
        </authorList>
    </citation>
    <scope>NUCLEOTIDE SEQUENCE [LARGE SCALE GENOMIC DNA]</scope>
    <source>
        <strain evidence="1 2">LT2050</strain>
    </source>
</reference>